<name>C3Y875_BRAFL</name>
<dbReference type="InParanoid" id="C3Y875"/>
<gene>
    <name evidence="1" type="ORF">BRAFLDRAFT_106482</name>
</gene>
<reference evidence="1" key="1">
    <citation type="journal article" date="2008" name="Nature">
        <title>The amphioxus genome and the evolution of the chordate karyotype.</title>
        <authorList>
            <consortium name="US DOE Joint Genome Institute (JGI-PGF)"/>
            <person name="Putnam N.H."/>
            <person name="Butts T."/>
            <person name="Ferrier D.E.K."/>
            <person name="Furlong R.F."/>
            <person name="Hellsten U."/>
            <person name="Kawashima T."/>
            <person name="Robinson-Rechavi M."/>
            <person name="Shoguchi E."/>
            <person name="Terry A."/>
            <person name="Yu J.-K."/>
            <person name="Benito-Gutierrez E.L."/>
            <person name="Dubchak I."/>
            <person name="Garcia-Fernandez J."/>
            <person name="Gibson-Brown J.J."/>
            <person name="Grigoriev I.V."/>
            <person name="Horton A.C."/>
            <person name="de Jong P.J."/>
            <person name="Jurka J."/>
            <person name="Kapitonov V.V."/>
            <person name="Kohara Y."/>
            <person name="Kuroki Y."/>
            <person name="Lindquist E."/>
            <person name="Lucas S."/>
            <person name="Osoegawa K."/>
            <person name="Pennacchio L.A."/>
            <person name="Salamov A.A."/>
            <person name="Satou Y."/>
            <person name="Sauka-Spengler T."/>
            <person name="Schmutz J."/>
            <person name="Shin-I T."/>
            <person name="Toyoda A."/>
            <person name="Bronner-Fraser M."/>
            <person name="Fujiyama A."/>
            <person name="Holland L.Z."/>
            <person name="Holland P.W.H."/>
            <person name="Satoh N."/>
            <person name="Rokhsar D.S."/>
        </authorList>
    </citation>
    <scope>NUCLEOTIDE SEQUENCE [LARGE SCALE GENOMIC DNA]</scope>
    <source>
        <strain evidence="1">S238N-H82</strain>
        <tissue evidence="1">Testes</tissue>
    </source>
</reference>
<proteinExistence type="predicted"/>
<protein>
    <submittedName>
        <fullName evidence="1">Uncharacterized protein</fullName>
    </submittedName>
</protein>
<sequence length="141" mass="16036">MEAKMDILPAVEVKLDKLCAMMKKPRSDLREYFCVVTNVILDNSRANCERSSQGFSPTAAQELFSTKQTVGHTNPSAENDIREIREMNDAIVRGNVYTVTPGRRLVEIFTDPVAKGMKRIAEENWIQNFLQKESVEEQQAQ</sequence>
<accession>C3Y875</accession>
<dbReference type="AlphaFoldDB" id="C3Y875"/>
<evidence type="ECO:0000313" key="1">
    <source>
        <dbReference type="EMBL" id="EEN63544.1"/>
    </source>
</evidence>
<organism>
    <name type="scientific">Branchiostoma floridae</name>
    <name type="common">Florida lancelet</name>
    <name type="synonym">Amphioxus</name>
    <dbReference type="NCBI Taxonomy" id="7739"/>
    <lineage>
        <taxon>Eukaryota</taxon>
        <taxon>Metazoa</taxon>
        <taxon>Chordata</taxon>
        <taxon>Cephalochordata</taxon>
        <taxon>Leptocardii</taxon>
        <taxon>Amphioxiformes</taxon>
        <taxon>Branchiostomatidae</taxon>
        <taxon>Branchiostoma</taxon>
    </lineage>
</organism>
<dbReference type="EMBL" id="GG666491">
    <property type="protein sequence ID" value="EEN63544.1"/>
    <property type="molecule type" value="Genomic_DNA"/>
</dbReference>